<name>A0ABU5UA10_9CYAN</name>
<comment type="caution">
    <text evidence="3">The sequence shown here is derived from an EMBL/GenBank/DDBJ whole genome shotgun (WGS) entry which is preliminary data.</text>
</comment>
<protein>
    <submittedName>
        <fullName evidence="3">Uncharacterized protein</fullName>
    </submittedName>
</protein>
<keyword evidence="1" id="KW-0472">Membrane</keyword>
<gene>
    <name evidence="3" type="ORF">VB620_02320</name>
</gene>
<sequence length="75" mass="7936">MFNKNILWASLTAFSLSLGTASAAIPPGETQPFQAIEQPLGLKIGVTVGGLALIGLELWWFLFSKSSAATNGKQE</sequence>
<evidence type="ECO:0000313" key="4">
    <source>
        <dbReference type="Proteomes" id="UP001302120"/>
    </source>
</evidence>
<feature type="chain" id="PRO_5045568609" evidence="2">
    <location>
        <begin position="24"/>
        <end position="75"/>
    </location>
</feature>
<evidence type="ECO:0000256" key="1">
    <source>
        <dbReference type="SAM" id="Phobius"/>
    </source>
</evidence>
<reference evidence="3 4" key="1">
    <citation type="submission" date="2023-12" db="EMBL/GenBank/DDBJ databases">
        <title>Baltic Sea Cyanobacteria.</title>
        <authorList>
            <person name="Delbaje E."/>
            <person name="Fewer D.P."/>
            <person name="Shishido T.K."/>
        </authorList>
    </citation>
    <scope>NUCLEOTIDE SEQUENCE [LARGE SCALE GENOMIC DNA]</scope>
    <source>
        <strain evidence="3 4">UHCC-0300</strain>
    </source>
</reference>
<keyword evidence="1" id="KW-1133">Transmembrane helix</keyword>
<feature type="signal peptide" evidence="2">
    <location>
        <begin position="1"/>
        <end position="23"/>
    </location>
</feature>
<evidence type="ECO:0000256" key="2">
    <source>
        <dbReference type="SAM" id="SignalP"/>
    </source>
</evidence>
<dbReference type="RefSeq" id="WP_323194514.1">
    <property type="nucleotide sequence ID" value="NZ_JAYGHG010000002.1"/>
</dbReference>
<accession>A0ABU5UA10</accession>
<organism evidence="3 4">
    <name type="scientific">Nodularia harveyana UHCC-0300</name>
    <dbReference type="NCBI Taxonomy" id="2974287"/>
    <lineage>
        <taxon>Bacteria</taxon>
        <taxon>Bacillati</taxon>
        <taxon>Cyanobacteriota</taxon>
        <taxon>Cyanophyceae</taxon>
        <taxon>Nostocales</taxon>
        <taxon>Nodulariaceae</taxon>
        <taxon>Nodularia</taxon>
    </lineage>
</organism>
<evidence type="ECO:0000313" key="3">
    <source>
        <dbReference type="EMBL" id="MEA5580173.1"/>
    </source>
</evidence>
<proteinExistence type="predicted"/>
<feature type="transmembrane region" description="Helical" evidence="1">
    <location>
        <begin position="39"/>
        <end position="63"/>
    </location>
</feature>
<keyword evidence="4" id="KW-1185">Reference proteome</keyword>
<keyword evidence="2" id="KW-0732">Signal</keyword>
<keyword evidence="1" id="KW-0812">Transmembrane</keyword>
<dbReference type="Proteomes" id="UP001302120">
    <property type="component" value="Unassembled WGS sequence"/>
</dbReference>
<dbReference type="EMBL" id="JAYGHG010000002">
    <property type="protein sequence ID" value="MEA5580173.1"/>
    <property type="molecule type" value="Genomic_DNA"/>
</dbReference>